<gene>
    <name evidence="1" type="ORF">DWX38_16815</name>
</gene>
<dbReference type="Proteomes" id="UP000285159">
    <property type="component" value="Unassembled WGS sequence"/>
</dbReference>
<sequence>MTMIFYMKKNFFKAFELLILCATVLCSCDDDGITEGDPNYWTSSRGQFISILKDGTKMFFLDSKNGTATVTFDGSNPLHWQDASTATVKVSTYKGDVNVPEFIENDGKQLTVTSIGEEAFMGCRTMTACVLPETVTSIGQGAFNICTTLTSVNIPKGVTEIPSACFGRCEKLTSINIPVSVTKLGRMAFYGCIALRFITVNATEPPIIADETVFSSISSSAEVKVPTGCSETYKNAPIWKNMNIVE</sequence>
<dbReference type="Pfam" id="PF13306">
    <property type="entry name" value="LRR_5"/>
    <property type="match status" value="1"/>
</dbReference>
<dbReference type="SUPFAM" id="SSF52058">
    <property type="entry name" value="L domain-like"/>
    <property type="match status" value="1"/>
</dbReference>
<dbReference type="EMBL" id="QRWP01000027">
    <property type="protein sequence ID" value="RGT28522.1"/>
    <property type="molecule type" value="Genomic_DNA"/>
</dbReference>
<dbReference type="AlphaFoldDB" id="A0A412MVX3"/>
<proteinExistence type="predicted"/>
<dbReference type="PANTHER" id="PTHR45661">
    <property type="entry name" value="SURFACE ANTIGEN"/>
    <property type="match status" value="1"/>
</dbReference>
<dbReference type="InterPro" id="IPR026906">
    <property type="entry name" value="LRR_5"/>
</dbReference>
<organism evidence="1 2">
    <name type="scientific">Bacteroides clarus</name>
    <dbReference type="NCBI Taxonomy" id="626929"/>
    <lineage>
        <taxon>Bacteria</taxon>
        <taxon>Pseudomonadati</taxon>
        <taxon>Bacteroidota</taxon>
        <taxon>Bacteroidia</taxon>
        <taxon>Bacteroidales</taxon>
        <taxon>Bacteroidaceae</taxon>
        <taxon>Bacteroides</taxon>
    </lineage>
</organism>
<accession>A0A412MVX3</accession>
<evidence type="ECO:0000313" key="1">
    <source>
        <dbReference type="EMBL" id="RGT28522.1"/>
    </source>
</evidence>
<dbReference type="Gene3D" id="3.40.50.12480">
    <property type="match status" value="2"/>
</dbReference>
<reference evidence="1 2" key="1">
    <citation type="submission" date="2018-08" db="EMBL/GenBank/DDBJ databases">
        <title>A genome reference for cultivated species of the human gut microbiota.</title>
        <authorList>
            <person name="Zou Y."/>
            <person name="Xue W."/>
            <person name="Luo G."/>
        </authorList>
    </citation>
    <scope>NUCLEOTIDE SEQUENCE [LARGE SCALE GENOMIC DNA]</scope>
    <source>
        <strain evidence="1 2">AF19-1AC</strain>
    </source>
</reference>
<dbReference type="InterPro" id="IPR053139">
    <property type="entry name" value="Surface_bspA-like"/>
</dbReference>
<evidence type="ECO:0000313" key="2">
    <source>
        <dbReference type="Proteomes" id="UP000285159"/>
    </source>
</evidence>
<comment type="caution">
    <text evidence="1">The sequence shown here is derived from an EMBL/GenBank/DDBJ whole genome shotgun (WGS) entry which is preliminary data.</text>
</comment>
<protein>
    <submittedName>
        <fullName evidence="1">Leucine-rich repeat domain-containing protein</fullName>
    </submittedName>
</protein>
<dbReference type="RefSeq" id="WP_009120332.1">
    <property type="nucleotide sequence ID" value="NZ_CABIZW010000003.1"/>
</dbReference>
<dbReference type="PANTHER" id="PTHR45661:SF3">
    <property type="entry name" value="IG-LIKE DOMAIN-CONTAINING PROTEIN"/>
    <property type="match status" value="1"/>
</dbReference>
<name>A0A412MVX3_9BACE</name>